<feature type="compositionally biased region" description="Polar residues" evidence="1">
    <location>
        <begin position="352"/>
        <end position="377"/>
    </location>
</feature>
<name>A0ABD3WYP1_SINWO</name>
<feature type="compositionally biased region" description="Basic residues" evidence="1">
    <location>
        <begin position="396"/>
        <end position="412"/>
    </location>
</feature>
<evidence type="ECO:0000313" key="4">
    <source>
        <dbReference type="Proteomes" id="UP001634394"/>
    </source>
</evidence>
<proteinExistence type="predicted"/>
<evidence type="ECO:0000256" key="2">
    <source>
        <dbReference type="SAM" id="Phobius"/>
    </source>
</evidence>
<evidence type="ECO:0000256" key="1">
    <source>
        <dbReference type="SAM" id="MobiDB-lite"/>
    </source>
</evidence>
<feature type="region of interest" description="Disordered" evidence="1">
    <location>
        <begin position="132"/>
        <end position="156"/>
    </location>
</feature>
<sequence length="418" mass="45848">MGSLNGNDVFVSQSPNSCTKTQNTTSVPVIANGTSLGAFMYLRAYNTCRFETPSTNTSTTNVGSAAGGVTTNVSAEAKVTTPNVGAIVGGICGVLFLILLVGSVILFYLCVLKKTPTKKLLKEKYTNGEIAERKQSTPYREDKKENSLAKANVERSNNTEVISTKRVEENKIIQETGEKIHFTDQFLFSKEGTGLDVTQKPPMETAYRQTPIFDRDRSNIMFVVKENIPEKTLDSKAPKTDINSSSVMVTPAGNMTKTMGDAGPLVYRSLSPLLDKAHVISISKANQEDESKRFTSNATFALSVTSTRPTRFRESDKSTEHVQEYPETDSARDSSDEDAKPDDVEAEHVQTPMDTQVQSVDSTPSQMAKSLQKNAVSGFNKHGGLPPLGFDSPSNKSHKHKKRRKKKRKNKFKVSPSD</sequence>
<dbReference type="AlphaFoldDB" id="A0ABD3WYP1"/>
<dbReference type="EMBL" id="JBJQND010000004">
    <property type="protein sequence ID" value="KAL3878922.1"/>
    <property type="molecule type" value="Genomic_DNA"/>
</dbReference>
<evidence type="ECO:0000313" key="3">
    <source>
        <dbReference type="EMBL" id="KAL3878922.1"/>
    </source>
</evidence>
<keyword evidence="2" id="KW-0812">Transmembrane</keyword>
<reference evidence="3 4" key="1">
    <citation type="submission" date="2024-11" db="EMBL/GenBank/DDBJ databases">
        <title>Chromosome-level genome assembly of the freshwater bivalve Anodonta woodiana.</title>
        <authorList>
            <person name="Chen X."/>
        </authorList>
    </citation>
    <scope>NUCLEOTIDE SEQUENCE [LARGE SCALE GENOMIC DNA]</scope>
    <source>
        <strain evidence="3">MN2024</strain>
        <tissue evidence="3">Gills</tissue>
    </source>
</reference>
<keyword evidence="2" id="KW-1133">Transmembrane helix</keyword>
<dbReference type="Proteomes" id="UP001634394">
    <property type="component" value="Unassembled WGS sequence"/>
</dbReference>
<feature type="region of interest" description="Disordered" evidence="1">
    <location>
        <begin position="305"/>
        <end position="418"/>
    </location>
</feature>
<feature type="transmembrane region" description="Helical" evidence="2">
    <location>
        <begin position="86"/>
        <end position="112"/>
    </location>
</feature>
<feature type="compositionally biased region" description="Basic and acidic residues" evidence="1">
    <location>
        <begin position="132"/>
        <end position="147"/>
    </location>
</feature>
<keyword evidence="4" id="KW-1185">Reference proteome</keyword>
<accession>A0ABD3WYP1</accession>
<gene>
    <name evidence="3" type="ORF">ACJMK2_031247</name>
</gene>
<protein>
    <submittedName>
        <fullName evidence="3">Uncharacterized protein</fullName>
    </submittedName>
</protein>
<comment type="caution">
    <text evidence="3">The sequence shown here is derived from an EMBL/GenBank/DDBJ whole genome shotgun (WGS) entry which is preliminary data.</text>
</comment>
<organism evidence="3 4">
    <name type="scientific">Sinanodonta woodiana</name>
    <name type="common">Chinese pond mussel</name>
    <name type="synonym">Anodonta woodiana</name>
    <dbReference type="NCBI Taxonomy" id="1069815"/>
    <lineage>
        <taxon>Eukaryota</taxon>
        <taxon>Metazoa</taxon>
        <taxon>Spiralia</taxon>
        <taxon>Lophotrochozoa</taxon>
        <taxon>Mollusca</taxon>
        <taxon>Bivalvia</taxon>
        <taxon>Autobranchia</taxon>
        <taxon>Heteroconchia</taxon>
        <taxon>Palaeoheterodonta</taxon>
        <taxon>Unionida</taxon>
        <taxon>Unionoidea</taxon>
        <taxon>Unionidae</taxon>
        <taxon>Unioninae</taxon>
        <taxon>Sinanodonta</taxon>
    </lineage>
</organism>
<feature type="compositionally biased region" description="Basic and acidic residues" evidence="1">
    <location>
        <begin position="311"/>
        <end position="348"/>
    </location>
</feature>
<keyword evidence="2" id="KW-0472">Membrane</keyword>